<keyword evidence="5" id="KW-1278">Translocase</keyword>
<feature type="transmembrane region" description="Helical" evidence="5">
    <location>
        <begin position="446"/>
        <end position="465"/>
    </location>
</feature>
<dbReference type="GO" id="GO:0042773">
    <property type="term" value="P:ATP synthesis coupled electron transport"/>
    <property type="evidence" value="ECO:0007669"/>
    <property type="project" value="InterPro"/>
</dbReference>
<evidence type="ECO:0000259" key="7">
    <source>
        <dbReference type="Pfam" id="PF00361"/>
    </source>
</evidence>
<keyword evidence="5" id="KW-0874">Quinone</keyword>
<dbReference type="Proteomes" id="UP001279553">
    <property type="component" value="Unassembled WGS sequence"/>
</dbReference>
<gene>
    <name evidence="5 8" type="primary">nuoN</name>
    <name evidence="8" type="ORF">SIL87_07935</name>
</gene>
<feature type="transmembrane region" description="Helical" evidence="5">
    <location>
        <begin position="105"/>
        <end position="122"/>
    </location>
</feature>
<evidence type="ECO:0000256" key="1">
    <source>
        <dbReference type="ARBA" id="ARBA00004127"/>
    </source>
</evidence>
<comment type="catalytic activity">
    <reaction evidence="5">
        <text>a quinone + NADH + 5 H(+)(in) = a quinol + NAD(+) + 4 H(+)(out)</text>
        <dbReference type="Rhea" id="RHEA:57888"/>
        <dbReference type="ChEBI" id="CHEBI:15378"/>
        <dbReference type="ChEBI" id="CHEBI:24646"/>
        <dbReference type="ChEBI" id="CHEBI:57540"/>
        <dbReference type="ChEBI" id="CHEBI:57945"/>
        <dbReference type="ChEBI" id="CHEBI:132124"/>
    </reaction>
</comment>
<proteinExistence type="inferred from homology"/>
<dbReference type="GO" id="GO:0012505">
    <property type="term" value="C:endomembrane system"/>
    <property type="evidence" value="ECO:0007669"/>
    <property type="project" value="UniProtKB-SubCell"/>
</dbReference>
<keyword evidence="4 5" id="KW-0472">Membrane</keyword>
<name>A0AAW9DNS7_ACIAO</name>
<comment type="function">
    <text evidence="5">NDH-1 shuttles electrons from NADH, via FMN and iron-sulfur (Fe-S) centers, to quinones in the respiratory chain. The immediate electron acceptor for the enzyme in this species is believed to be ubiquinone. Couples the redox reaction to proton translocation (for every two electrons transferred, four hydrogen ions are translocated across the cytoplasmic membrane), and thus conserves the redox energy in a proton gradient.</text>
</comment>
<feature type="domain" description="NADH:quinone oxidoreductase/Mrp antiporter transmembrane" evidence="7">
    <location>
        <begin position="122"/>
        <end position="420"/>
    </location>
</feature>
<feature type="transmembrane region" description="Helical" evidence="5">
    <location>
        <begin position="329"/>
        <end position="349"/>
    </location>
</feature>
<comment type="caution">
    <text evidence="8">The sequence shown here is derived from an EMBL/GenBank/DDBJ whole genome shotgun (WGS) entry which is preliminary data.</text>
</comment>
<evidence type="ECO:0000256" key="6">
    <source>
        <dbReference type="RuleBase" id="RU000320"/>
    </source>
</evidence>
<sequence>MSNSMTVFYTMLPILVLAIAGMIMLMSGVFTARDHSFAITGSAIVVLVITARLLFIAPDGAILHGLFVTSDFTRFADILVLLGAAGALSLSVAFNQRTGITRFEYPVLIIFAVVGMIVLVSAGNLLTLYLGFEIMSLALYVLAAFARTNLRSSEAGLKYFILGALSSGLLLYGISLVYGYSGTTGFTGIAHGFAGAMTGHTTVSLGSTLGLVFVLVGLAFKISAAPFHMWTPDVYEGAPTSVTAFFATAPKIAVFALLLRIMLGPFAPLFAQWQDLVEILAAASMIIGAFGAIGQSNIKRLMGYSSIGHMGYALMGLAAGTSFGVRATLIYLAIYLVMSLGTFGCIVAMSRNGRPVERIADLAGMAGEDGRYALVLAIMMWSMAGIPPLSGFFGKFYVFAAAIDAHLDILAIIGIITSVIAAFYYLRVIKVMYFDAGSPGFDARTAGVNLVIGISAVVTTLFVFYPAPLSTITSLAARALFPSQGF</sequence>
<keyword evidence="5" id="KW-0520">NAD</keyword>
<evidence type="ECO:0000256" key="4">
    <source>
        <dbReference type="ARBA" id="ARBA00023136"/>
    </source>
</evidence>
<feature type="transmembrane region" description="Helical" evidence="5">
    <location>
        <begin position="159"/>
        <end position="181"/>
    </location>
</feature>
<keyword evidence="5" id="KW-0813">Transport</keyword>
<feature type="transmembrane region" description="Helical" evidence="5">
    <location>
        <begin position="301"/>
        <end position="323"/>
    </location>
</feature>
<evidence type="ECO:0000256" key="5">
    <source>
        <dbReference type="HAMAP-Rule" id="MF_00445"/>
    </source>
</evidence>
<keyword evidence="9" id="KW-1185">Reference proteome</keyword>
<evidence type="ECO:0000256" key="3">
    <source>
        <dbReference type="ARBA" id="ARBA00022989"/>
    </source>
</evidence>
<dbReference type="GO" id="GO:0050136">
    <property type="term" value="F:NADH dehydrogenase (quinone) (non-electrogenic) activity"/>
    <property type="evidence" value="ECO:0007669"/>
    <property type="project" value="UniProtKB-UniRule"/>
</dbReference>
<protein>
    <recommendedName>
        <fullName evidence="5">NADH-quinone oxidoreductase subunit N</fullName>
        <ecNumber evidence="5">7.1.1.-</ecNumber>
    </recommendedName>
    <alternativeName>
        <fullName evidence="5">NADH dehydrogenase I subunit N</fullName>
    </alternativeName>
    <alternativeName>
        <fullName evidence="5">NDH-1 subunit N</fullName>
    </alternativeName>
</protein>
<feature type="transmembrane region" description="Helical" evidence="5">
    <location>
        <begin position="201"/>
        <end position="220"/>
    </location>
</feature>
<evidence type="ECO:0000256" key="2">
    <source>
        <dbReference type="ARBA" id="ARBA00022692"/>
    </source>
</evidence>
<keyword evidence="3 5" id="KW-1133">Transmembrane helix</keyword>
<comment type="subcellular location">
    <subcellularLocation>
        <location evidence="5">Cell membrane</location>
        <topology evidence="5">Multi-pass membrane protein</topology>
    </subcellularLocation>
    <subcellularLocation>
        <location evidence="1">Endomembrane system</location>
        <topology evidence="1">Multi-pass membrane protein</topology>
    </subcellularLocation>
    <subcellularLocation>
        <location evidence="6">Membrane</location>
        <topology evidence="6">Multi-pass membrane protein</topology>
    </subcellularLocation>
</comment>
<feature type="transmembrane region" description="Helical" evidence="5">
    <location>
        <begin position="37"/>
        <end position="55"/>
    </location>
</feature>
<accession>A0AAW9DNS7</accession>
<comment type="similarity">
    <text evidence="5">Belongs to the complex I subunit 2 family.</text>
</comment>
<dbReference type="InterPro" id="IPR001750">
    <property type="entry name" value="ND/Mrp_TM"/>
</dbReference>
<organism evidence="8 9">
    <name type="scientific">Acidiphilium acidophilum</name>
    <name type="common">Thiobacillus acidophilus</name>
    <dbReference type="NCBI Taxonomy" id="76588"/>
    <lineage>
        <taxon>Bacteria</taxon>
        <taxon>Pseudomonadati</taxon>
        <taxon>Pseudomonadota</taxon>
        <taxon>Alphaproteobacteria</taxon>
        <taxon>Acetobacterales</taxon>
        <taxon>Acidocellaceae</taxon>
        <taxon>Acidiphilium</taxon>
    </lineage>
</organism>
<dbReference type="NCBIfam" id="NF004440">
    <property type="entry name" value="PRK05777.1-3"/>
    <property type="match status" value="1"/>
</dbReference>
<keyword evidence="5" id="KW-0830">Ubiquinone</keyword>
<dbReference type="PANTHER" id="PTHR22773">
    <property type="entry name" value="NADH DEHYDROGENASE"/>
    <property type="match status" value="1"/>
</dbReference>
<keyword evidence="5" id="KW-1003">Cell membrane</keyword>
<evidence type="ECO:0000313" key="8">
    <source>
        <dbReference type="EMBL" id="MDX5930688.1"/>
    </source>
</evidence>
<feature type="transmembrane region" description="Helical" evidence="5">
    <location>
        <begin position="370"/>
        <end position="390"/>
    </location>
</feature>
<dbReference type="RefSeq" id="WP_319613618.1">
    <property type="nucleotide sequence ID" value="NZ_JAWXYB010000018.1"/>
</dbReference>
<feature type="transmembrane region" description="Helical" evidence="5">
    <location>
        <begin position="396"/>
        <end position="426"/>
    </location>
</feature>
<feature type="transmembrane region" description="Helical" evidence="5">
    <location>
        <begin position="128"/>
        <end position="147"/>
    </location>
</feature>
<feature type="transmembrane region" description="Helical" evidence="5">
    <location>
        <begin position="6"/>
        <end position="25"/>
    </location>
</feature>
<dbReference type="NCBIfam" id="TIGR01770">
    <property type="entry name" value="NDH_I_N"/>
    <property type="match status" value="1"/>
</dbReference>
<dbReference type="AlphaFoldDB" id="A0AAW9DNS7"/>
<keyword evidence="2 5" id="KW-0812">Transmembrane</keyword>
<dbReference type="Pfam" id="PF00361">
    <property type="entry name" value="Proton_antipo_M"/>
    <property type="match status" value="1"/>
</dbReference>
<dbReference type="EC" id="7.1.1.-" evidence="5"/>
<dbReference type="InterPro" id="IPR010096">
    <property type="entry name" value="NADH-Q_OxRdtase_suN/2"/>
</dbReference>
<feature type="transmembrane region" description="Helical" evidence="5">
    <location>
        <begin position="75"/>
        <end position="93"/>
    </location>
</feature>
<dbReference type="GO" id="GO:0048038">
    <property type="term" value="F:quinone binding"/>
    <property type="evidence" value="ECO:0007669"/>
    <property type="project" value="UniProtKB-KW"/>
</dbReference>
<comment type="subunit">
    <text evidence="5">NDH-1 is composed of 14 different subunits. Subunits NuoA, H, J, K, L, M, N constitute the membrane sector of the complex.</text>
</comment>
<feature type="transmembrane region" description="Helical" evidence="5">
    <location>
        <begin position="276"/>
        <end position="294"/>
    </location>
</feature>
<keyword evidence="8" id="KW-0560">Oxidoreductase</keyword>
<dbReference type="EMBL" id="JAWXYB010000018">
    <property type="protein sequence ID" value="MDX5930688.1"/>
    <property type="molecule type" value="Genomic_DNA"/>
</dbReference>
<dbReference type="HAMAP" id="MF_00445">
    <property type="entry name" value="NDH1_NuoN_1"/>
    <property type="match status" value="1"/>
</dbReference>
<reference evidence="8 9" key="1">
    <citation type="submission" date="2023-11" db="EMBL/GenBank/DDBJ databases">
        <title>MicrobeMod: A computational toolkit for identifying prokaryotic methylation and restriction-modification with nanopore sequencing.</title>
        <authorList>
            <person name="Crits-Christoph A."/>
            <person name="Kang S.C."/>
            <person name="Lee H."/>
            <person name="Ostrov N."/>
        </authorList>
    </citation>
    <scope>NUCLEOTIDE SEQUENCE [LARGE SCALE GENOMIC DNA]</scope>
    <source>
        <strain evidence="8 9">DSMZ 700</strain>
    </source>
</reference>
<evidence type="ECO:0000313" key="9">
    <source>
        <dbReference type="Proteomes" id="UP001279553"/>
    </source>
</evidence>
<dbReference type="GO" id="GO:0005886">
    <property type="term" value="C:plasma membrane"/>
    <property type="evidence" value="ECO:0007669"/>
    <property type="project" value="UniProtKB-SubCell"/>
</dbReference>
<dbReference type="GO" id="GO:0008137">
    <property type="term" value="F:NADH dehydrogenase (ubiquinone) activity"/>
    <property type="evidence" value="ECO:0007669"/>
    <property type="project" value="InterPro"/>
</dbReference>